<protein>
    <submittedName>
        <fullName evidence="2">Uncharacterized protein</fullName>
    </submittedName>
</protein>
<reference evidence="2 3" key="1">
    <citation type="journal article" date="2024" name="Ann. Entomol. Soc. Am.">
        <title>Genomic analyses of the southern and eastern yellowjacket wasps (Hymenoptera: Vespidae) reveal evolutionary signatures of social life.</title>
        <authorList>
            <person name="Catto M.A."/>
            <person name="Caine P.B."/>
            <person name="Orr S.E."/>
            <person name="Hunt B.G."/>
            <person name="Goodisman M.A.D."/>
        </authorList>
    </citation>
    <scope>NUCLEOTIDE SEQUENCE [LARGE SCALE GENOMIC DNA]</scope>
    <source>
        <strain evidence="2">233</strain>
        <tissue evidence="2">Head and thorax</tissue>
    </source>
</reference>
<keyword evidence="3" id="KW-1185">Reference proteome</keyword>
<feature type="compositionally biased region" description="Polar residues" evidence="1">
    <location>
        <begin position="44"/>
        <end position="56"/>
    </location>
</feature>
<dbReference type="AlphaFoldDB" id="A0ABD2AIW5"/>
<comment type="caution">
    <text evidence="2">The sequence shown here is derived from an EMBL/GenBank/DDBJ whole genome shotgun (WGS) entry which is preliminary data.</text>
</comment>
<feature type="region of interest" description="Disordered" evidence="1">
    <location>
        <begin position="32"/>
        <end position="57"/>
    </location>
</feature>
<accession>A0ABD2AIW5</accession>
<name>A0ABD2AIW5_VESSQ</name>
<dbReference type="Proteomes" id="UP001607302">
    <property type="component" value="Unassembled WGS sequence"/>
</dbReference>
<gene>
    <name evidence="2" type="ORF">V1478_010140</name>
</gene>
<sequence length="104" mass="11802">MEEKGIRNGEVEGGRREGEGLELNIELSFRSTYKQDTTKEKSQAAENSSEQQNLSSVIDRPVSCFECRRGPLSLTLIHRSPMRGEQCREKAGSSIRLYRRPPFA</sequence>
<dbReference type="EMBL" id="JAUDFV010000146">
    <property type="protein sequence ID" value="KAL2720564.1"/>
    <property type="molecule type" value="Genomic_DNA"/>
</dbReference>
<evidence type="ECO:0000256" key="1">
    <source>
        <dbReference type="SAM" id="MobiDB-lite"/>
    </source>
</evidence>
<evidence type="ECO:0000313" key="3">
    <source>
        <dbReference type="Proteomes" id="UP001607302"/>
    </source>
</evidence>
<evidence type="ECO:0000313" key="2">
    <source>
        <dbReference type="EMBL" id="KAL2720564.1"/>
    </source>
</evidence>
<organism evidence="2 3">
    <name type="scientific">Vespula squamosa</name>
    <name type="common">Southern yellow jacket</name>
    <name type="synonym">Wasp</name>
    <dbReference type="NCBI Taxonomy" id="30214"/>
    <lineage>
        <taxon>Eukaryota</taxon>
        <taxon>Metazoa</taxon>
        <taxon>Ecdysozoa</taxon>
        <taxon>Arthropoda</taxon>
        <taxon>Hexapoda</taxon>
        <taxon>Insecta</taxon>
        <taxon>Pterygota</taxon>
        <taxon>Neoptera</taxon>
        <taxon>Endopterygota</taxon>
        <taxon>Hymenoptera</taxon>
        <taxon>Apocrita</taxon>
        <taxon>Aculeata</taxon>
        <taxon>Vespoidea</taxon>
        <taxon>Vespidae</taxon>
        <taxon>Vespinae</taxon>
        <taxon>Vespula</taxon>
    </lineage>
</organism>
<proteinExistence type="predicted"/>